<evidence type="ECO:0000313" key="3">
    <source>
        <dbReference type="Proteomes" id="UP000507470"/>
    </source>
</evidence>
<dbReference type="GO" id="GO:0005096">
    <property type="term" value="F:GTPase activator activity"/>
    <property type="evidence" value="ECO:0007669"/>
    <property type="project" value="TreeGrafter"/>
</dbReference>
<protein>
    <submittedName>
        <fullName evidence="2">NPRL2</fullName>
    </submittedName>
</protein>
<dbReference type="GO" id="GO:1904262">
    <property type="term" value="P:negative regulation of TORC1 signaling"/>
    <property type="evidence" value="ECO:0007669"/>
    <property type="project" value="TreeGrafter"/>
</dbReference>
<dbReference type="Pfam" id="PF06218">
    <property type="entry name" value="NPR2"/>
    <property type="match status" value="1"/>
</dbReference>
<evidence type="ECO:0000313" key="2">
    <source>
        <dbReference type="EMBL" id="CAC5385909.1"/>
    </source>
</evidence>
<comment type="similarity">
    <text evidence="1">Belongs to the NPR2 family.</text>
</comment>
<name>A0A6J8BT43_MYTCO</name>
<proteinExistence type="inferred from homology"/>
<gene>
    <name evidence="2" type="ORF">MCOR_21408</name>
</gene>
<dbReference type="InterPro" id="IPR009348">
    <property type="entry name" value="NPR2-like"/>
</dbReference>
<evidence type="ECO:0000256" key="1">
    <source>
        <dbReference type="ARBA" id="ARBA00008433"/>
    </source>
</evidence>
<dbReference type="GO" id="GO:0034198">
    <property type="term" value="P:cellular response to amino acid starvation"/>
    <property type="evidence" value="ECO:0007669"/>
    <property type="project" value="TreeGrafter"/>
</dbReference>
<reference evidence="2 3" key="1">
    <citation type="submission" date="2020-06" db="EMBL/GenBank/DDBJ databases">
        <authorList>
            <person name="Li R."/>
            <person name="Bekaert M."/>
        </authorList>
    </citation>
    <scope>NUCLEOTIDE SEQUENCE [LARGE SCALE GENOMIC DNA]</scope>
    <source>
        <strain evidence="3">wild</strain>
    </source>
</reference>
<dbReference type="SUPFAM" id="SSF48403">
    <property type="entry name" value="Ankyrin repeat"/>
    <property type="match status" value="1"/>
</dbReference>
<organism evidence="2 3">
    <name type="scientific">Mytilus coruscus</name>
    <name type="common">Sea mussel</name>
    <dbReference type="NCBI Taxonomy" id="42192"/>
    <lineage>
        <taxon>Eukaryota</taxon>
        <taxon>Metazoa</taxon>
        <taxon>Spiralia</taxon>
        <taxon>Lophotrochozoa</taxon>
        <taxon>Mollusca</taxon>
        <taxon>Bivalvia</taxon>
        <taxon>Autobranchia</taxon>
        <taxon>Pteriomorphia</taxon>
        <taxon>Mytilida</taxon>
        <taxon>Mytiloidea</taxon>
        <taxon>Mytilidae</taxon>
        <taxon>Mytilinae</taxon>
        <taxon>Mytilus</taxon>
    </lineage>
</organism>
<dbReference type="Proteomes" id="UP000507470">
    <property type="component" value="Unassembled WGS sequence"/>
</dbReference>
<accession>A0A6J8BT43</accession>
<keyword evidence="3" id="KW-1185">Reference proteome</keyword>
<dbReference type="EMBL" id="CACVKT020003812">
    <property type="protein sequence ID" value="CAC5385909.1"/>
    <property type="molecule type" value="Genomic_DNA"/>
</dbReference>
<dbReference type="PANTHER" id="PTHR12991:SF10">
    <property type="entry name" value="GATOR COMPLEX PROTEIN NPRL2"/>
    <property type="match status" value="1"/>
</dbReference>
<dbReference type="Pfam" id="PF12796">
    <property type="entry name" value="Ank_2"/>
    <property type="match status" value="1"/>
</dbReference>
<dbReference type="InterPro" id="IPR036770">
    <property type="entry name" value="Ankyrin_rpt-contain_sf"/>
</dbReference>
<dbReference type="GO" id="GO:1990130">
    <property type="term" value="C:GATOR1 complex"/>
    <property type="evidence" value="ECO:0007669"/>
    <property type="project" value="TreeGrafter"/>
</dbReference>
<dbReference type="GO" id="GO:0005774">
    <property type="term" value="C:vacuolar membrane"/>
    <property type="evidence" value="ECO:0007669"/>
    <property type="project" value="TreeGrafter"/>
</dbReference>
<dbReference type="GO" id="GO:0010508">
    <property type="term" value="P:positive regulation of autophagy"/>
    <property type="evidence" value="ECO:0007669"/>
    <property type="project" value="TreeGrafter"/>
</dbReference>
<sequence length="264" mass="30200">MGAGFSKDDENDRTGALFQAIRRDRFQLATDLISKGAGVNCINYFGNTPLIETCLRNRKSNRTGSAVESERERFVSFLISNDCDMSKYDIYGWTALMYAEKNGHDQIIDILKNKDMICNGEVALQEPSYRYITLVLPFARYQGTDKWLTGVTNLGMIQTIPEEVFSKEDFDAIHPYIITKPDLKERLITINTLGKKVIGCPVIIENPKYARNAYIFNLFFVMDSKTETTKYEPVVKKLASYLKQIEVGDFLFKYHKILVKCDMG</sequence>
<dbReference type="AlphaFoldDB" id="A0A6J8BT43"/>
<dbReference type="OrthoDB" id="6093688at2759"/>
<dbReference type="PANTHER" id="PTHR12991">
    <property type="entry name" value="NITROGEN PERMEASE REGULATOR 2/TUMOR SUPPRESSOR CANDIDATE 4"/>
    <property type="match status" value="1"/>
</dbReference>
<dbReference type="Gene3D" id="1.25.40.20">
    <property type="entry name" value="Ankyrin repeat-containing domain"/>
    <property type="match status" value="1"/>
</dbReference>
<dbReference type="InterPro" id="IPR002110">
    <property type="entry name" value="Ankyrin_rpt"/>
</dbReference>